<feature type="domain" description="DUF1330" evidence="1">
    <location>
        <begin position="2"/>
        <end position="94"/>
    </location>
</feature>
<dbReference type="KEGG" id="sct:SCAT_2695"/>
<dbReference type="eggNOG" id="COG5470">
    <property type="taxonomic scope" value="Bacteria"/>
</dbReference>
<proteinExistence type="predicted"/>
<dbReference type="Gene3D" id="3.30.70.100">
    <property type="match status" value="1"/>
</dbReference>
<protein>
    <recommendedName>
        <fullName evidence="1">DUF1330 domain-containing protein</fullName>
    </recommendedName>
</protein>
<evidence type="ECO:0000313" key="3">
    <source>
        <dbReference type="Proteomes" id="UP000007842"/>
    </source>
</evidence>
<dbReference type="Proteomes" id="UP000007842">
    <property type="component" value="Chromosome"/>
</dbReference>
<gene>
    <name evidence="2" type="ordered locus">SCATT_26790</name>
</gene>
<dbReference type="EMBL" id="CP003219">
    <property type="protein sequence ID" value="AEW95050.1"/>
    <property type="molecule type" value="Genomic_DNA"/>
</dbReference>
<dbReference type="InterPro" id="IPR011008">
    <property type="entry name" value="Dimeric_a/b-barrel"/>
</dbReference>
<accession>F8K3D6</accession>
<dbReference type="KEGG" id="scy:SCATT_26790"/>
<keyword evidence="3" id="KW-1185">Reference proteome</keyword>
<accession>G8WZS4</accession>
<dbReference type="AlphaFoldDB" id="F8K3D6"/>
<dbReference type="PANTHER" id="PTHR41521">
    <property type="match status" value="1"/>
</dbReference>
<dbReference type="STRING" id="1003195.SCATT_26790"/>
<dbReference type="Pfam" id="PF07045">
    <property type="entry name" value="DUF1330"/>
    <property type="match status" value="1"/>
</dbReference>
<reference evidence="3" key="1">
    <citation type="submission" date="2011-12" db="EMBL/GenBank/DDBJ databases">
        <title>Complete genome sequence of Streptomyces cattleya strain DSM 46488.</title>
        <authorList>
            <person name="Ou H.-Y."/>
            <person name="Li P."/>
            <person name="Zhao C."/>
            <person name="O'Hagan D."/>
            <person name="Deng Z."/>
        </authorList>
    </citation>
    <scope>NUCLEOTIDE SEQUENCE [LARGE SCALE GENOMIC DNA]</scope>
    <source>
        <strain evidence="3">ATCC 35852 / DSM 46488 / JCM 4925 / NBRC 14057 / NRRL 8057</strain>
    </source>
</reference>
<dbReference type="OrthoDB" id="9806380at2"/>
<dbReference type="PATRIC" id="fig|1003195.11.peg.4187"/>
<dbReference type="SUPFAM" id="SSF54909">
    <property type="entry name" value="Dimeric alpha+beta barrel"/>
    <property type="match status" value="1"/>
</dbReference>
<organism evidence="2 3">
    <name type="scientific">Streptantibioticus cattleyicolor (strain ATCC 35852 / DSM 46488 / JCM 4925 / NBRC 14057 / NRRL 8057)</name>
    <name type="common">Streptomyces cattleya</name>
    <dbReference type="NCBI Taxonomy" id="1003195"/>
    <lineage>
        <taxon>Bacteria</taxon>
        <taxon>Bacillati</taxon>
        <taxon>Actinomycetota</taxon>
        <taxon>Actinomycetes</taxon>
        <taxon>Kitasatosporales</taxon>
        <taxon>Streptomycetaceae</taxon>
        <taxon>Streptantibioticus</taxon>
    </lineage>
</organism>
<dbReference type="PANTHER" id="PTHR41521:SF4">
    <property type="entry name" value="BLR0684 PROTEIN"/>
    <property type="match status" value="1"/>
</dbReference>
<evidence type="ECO:0000313" key="2">
    <source>
        <dbReference type="EMBL" id="AEW95050.1"/>
    </source>
</evidence>
<dbReference type="HOGENOM" id="CLU_145407_0_0_11"/>
<dbReference type="InterPro" id="IPR010753">
    <property type="entry name" value="DUF1330"/>
</dbReference>
<sequence length="95" mass="10770">MPAYVIANITTLSENPDLAEYRRRAQATMDPFEGRFVIRGGKVDVREGGWHPVHLSVLEFPTGKHARDWLESPGYREILPLRASVETELVIVENP</sequence>
<dbReference type="RefSeq" id="WP_014143432.1">
    <property type="nucleotide sequence ID" value="NC_016111.1"/>
</dbReference>
<evidence type="ECO:0000259" key="1">
    <source>
        <dbReference type="Pfam" id="PF07045"/>
    </source>
</evidence>
<name>F8K3D6_STREN</name>